<keyword evidence="2 6" id="KW-0378">Hydrolase</keyword>
<dbReference type="Gene3D" id="3.90.1140.10">
    <property type="entry name" value="Cyclic phosphodiesterase"/>
    <property type="match status" value="1"/>
</dbReference>
<dbReference type="GO" id="GO:0016829">
    <property type="term" value="F:lyase activity"/>
    <property type="evidence" value="ECO:0007669"/>
    <property type="project" value="UniProtKB-KW"/>
</dbReference>
<feature type="compositionally biased region" description="Basic and acidic residues" evidence="7">
    <location>
        <begin position="1"/>
        <end position="11"/>
    </location>
</feature>
<dbReference type="EMBL" id="JAIZAY010000005">
    <property type="protein sequence ID" value="KAJ8041697.1"/>
    <property type="molecule type" value="Genomic_DNA"/>
</dbReference>
<evidence type="ECO:0000313" key="9">
    <source>
        <dbReference type="Proteomes" id="UP001152320"/>
    </source>
</evidence>
<feature type="active site" description="Proton donor/acceptor" evidence="6">
    <location>
        <position position="203"/>
    </location>
</feature>
<comment type="function">
    <text evidence="6">Phosphodiesterase responsible for the U6 snRNA 3' end processing. Acts as an exoribonuclease (RNase) responsible for trimming the poly(U) tract of the last nucleotides in the pre-U6 snRNA molecule, leading to the formation of mature U6 snRNA.</text>
</comment>
<feature type="region of interest" description="Disordered" evidence="7">
    <location>
        <begin position="1"/>
        <end position="33"/>
    </location>
</feature>
<dbReference type="OrthoDB" id="49151at2759"/>
<keyword evidence="3" id="KW-0456">Lyase</keyword>
<sequence length="256" mass="28909">MDALDSLKDYGSDSSESSDENTEDIQESSEKKETCIKVPALPSAILSMFETKEDIHNDAQLHQGRQRSFPHVPGNWATYVFVEVSIFEEVASLISDLLDCLPKEIMVEPSQSLHISLSKTVTLQYHWIEPFTSDLKEQLLATVPKFTCFLEGVKFYSNDEKTRSFMALTIGKGRSQLQSVVSVVDKCLQEFSLPTFYEEGCFHTSIAWFLGDFRDVLPQSVQDKVQVGYGHWPLASFMTQMLHTTQVHLCCESGSD</sequence>
<evidence type="ECO:0000256" key="3">
    <source>
        <dbReference type="ARBA" id="ARBA00023239"/>
    </source>
</evidence>
<dbReference type="HAMAP" id="MF_03040">
    <property type="entry name" value="USB1"/>
    <property type="match status" value="1"/>
</dbReference>
<evidence type="ECO:0000256" key="4">
    <source>
        <dbReference type="ARBA" id="ARBA00023242"/>
    </source>
</evidence>
<evidence type="ECO:0000256" key="5">
    <source>
        <dbReference type="ARBA" id="ARBA00029300"/>
    </source>
</evidence>
<keyword evidence="9" id="KW-1185">Reference proteome</keyword>
<keyword evidence="1 6" id="KW-0540">Nuclease</keyword>
<dbReference type="EC" id="3.1.4.-" evidence="6"/>
<proteinExistence type="inferred from homology"/>
<protein>
    <recommendedName>
        <fullName evidence="6">U6 snRNA phosphodiesterase</fullName>
        <ecNumber evidence="6">3.1.4.-</ecNumber>
    </recommendedName>
</protein>
<dbReference type="InterPro" id="IPR027521">
    <property type="entry name" value="Usb1"/>
</dbReference>
<comment type="catalytic activity">
    <reaction evidence="5">
        <text>a 3'-end uridylyl-uridine-RNA = a 3'-end 2',3'-cyclophospho-uridine-RNA + uridine</text>
        <dbReference type="Rhea" id="RHEA:46052"/>
        <dbReference type="Rhea" id="RHEA-COMP:17384"/>
        <dbReference type="Rhea" id="RHEA-COMP:17385"/>
        <dbReference type="ChEBI" id="CHEBI:16704"/>
        <dbReference type="ChEBI" id="CHEBI:85643"/>
        <dbReference type="ChEBI" id="CHEBI:85644"/>
    </reaction>
    <physiologicalReaction direction="left-to-right" evidence="5">
        <dbReference type="Rhea" id="RHEA:46053"/>
    </physiologicalReaction>
</comment>
<dbReference type="GO" id="GO:0005634">
    <property type="term" value="C:nucleus"/>
    <property type="evidence" value="ECO:0007669"/>
    <property type="project" value="UniProtKB-SubCell"/>
</dbReference>
<reference evidence="8" key="1">
    <citation type="submission" date="2021-10" db="EMBL/GenBank/DDBJ databases">
        <title>Tropical sea cucumber genome reveals ecological adaptation and Cuvierian tubules defense mechanism.</title>
        <authorList>
            <person name="Chen T."/>
        </authorList>
    </citation>
    <scope>NUCLEOTIDE SEQUENCE</scope>
    <source>
        <strain evidence="8">Nanhai2018</strain>
        <tissue evidence="8">Muscle</tissue>
    </source>
</reference>
<feature type="active site" description="Proton donor/acceptor" evidence="6">
    <location>
        <position position="114"/>
    </location>
</feature>
<keyword evidence="4 6" id="KW-0539">Nucleus</keyword>
<comment type="subcellular location">
    <subcellularLocation>
        <location evidence="6">Nucleus</location>
    </subcellularLocation>
</comment>
<dbReference type="Pfam" id="PF09749">
    <property type="entry name" value="HVSL"/>
    <property type="match status" value="1"/>
</dbReference>
<dbReference type="Proteomes" id="UP001152320">
    <property type="component" value="Chromosome 5"/>
</dbReference>
<evidence type="ECO:0000313" key="8">
    <source>
        <dbReference type="EMBL" id="KAJ8041697.1"/>
    </source>
</evidence>
<name>A0A9Q1HA82_HOLLE</name>
<comment type="similarity">
    <text evidence="6">Belongs to the 2H phosphoesterase superfamily. USB1 family.</text>
</comment>
<evidence type="ECO:0000256" key="6">
    <source>
        <dbReference type="HAMAP-Rule" id="MF_03040"/>
    </source>
</evidence>
<dbReference type="PANTHER" id="PTHR13522">
    <property type="entry name" value="U6 SNRNA PHOSPHODIESTERASE 1"/>
    <property type="match status" value="1"/>
</dbReference>
<dbReference type="GO" id="GO:1990838">
    <property type="term" value="F:poly(U)-specific exoribonuclease activity, producing 3' uridine cyclic phosphate ends"/>
    <property type="evidence" value="ECO:0007669"/>
    <property type="project" value="UniProtKB-UniRule"/>
</dbReference>
<comment type="caution">
    <text evidence="8">The sequence shown here is derived from an EMBL/GenBank/DDBJ whole genome shotgun (WGS) entry which is preliminary data.</text>
</comment>
<gene>
    <name evidence="8" type="ORF">HOLleu_12587</name>
</gene>
<evidence type="ECO:0000256" key="7">
    <source>
        <dbReference type="SAM" id="MobiDB-lite"/>
    </source>
</evidence>
<organism evidence="8 9">
    <name type="scientific">Holothuria leucospilota</name>
    <name type="common">Black long sea cucumber</name>
    <name type="synonym">Mertensiothuria leucospilota</name>
    <dbReference type="NCBI Taxonomy" id="206669"/>
    <lineage>
        <taxon>Eukaryota</taxon>
        <taxon>Metazoa</taxon>
        <taxon>Echinodermata</taxon>
        <taxon>Eleutherozoa</taxon>
        <taxon>Echinozoa</taxon>
        <taxon>Holothuroidea</taxon>
        <taxon>Aspidochirotacea</taxon>
        <taxon>Aspidochirotida</taxon>
        <taxon>Holothuriidae</taxon>
        <taxon>Holothuria</taxon>
    </lineage>
</organism>
<dbReference type="AlphaFoldDB" id="A0A9Q1HA82"/>
<dbReference type="GO" id="GO:0034477">
    <property type="term" value="P:U6 snRNA 3'-end processing"/>
    <property type="evidence" value="ECO:0007669"/>
    <property type="project" value="UniProtKB-UniRule"/>
</dbReference>
<feature type="compositionally biased region" description="Acidic residues" evidence="7">
    <location>
        <begin position="16"/>
        <end position="27"/>
    </location>
</feature>
<evidence type="ECO:0000256" key="2">
    <source>
        <dbReference type="ARBA" id="ARBA00022801"/>
    </source>
</evidence>
<evidence type="ECO:0000256" key="1">
    <source>
        <dbReference type="ARBA" id="ARBA00022722"/>
    </source>
</evidence>
<dbReference type="PANTHER" id="PTHR13522:SF3">
    <property type="entry name" value="U6 SNRNA PHOSPHODIESTERASE 1"/>
    <property type="match status" value="1"/>
</dbReference>
<accession>A0A9Q1HA82</accession>